<dbReference type="GO" id="GO:0034599">
    <property type="term" value="P:cellular response to oxidative stress"/>
    <property type="evidence" value="ECO:0007669"/>
    <property type="project" value="TreeGrafter"/>
</dbReference>
<dbReference type="InterPro" id="IPR008333">
    <property type="entry name" value="Cbr1-like_FAD-bd_dom"/>
</dbReference>
<evidence type="ECO:0000259" key="4">
    <source>
        <dbReference type="PROSITE" id="PS51384"/>
    </source>
</evidence>
<organism evidence="5 6">
    <name type="scientific">Phycisphaera mikurensis (strain NBRC 102666 / KCTC 22515 / FYK2301M01)</name>
    <dbReference type="NCBI Taxonomy" id="1142394"/>
    <lineage>
        <taxon>Bacteria</taxon>
        <taxon>Pseudomonadati</taxon>
        <taxon>Planctomycetota</taxon>
        <taxon>Phycisphaerae</taxon>
        <taxon>Phycisphaerales</taxon>
        <taxon>Phycisphaeraceae</taxon>
        <taxon>Phycisphaera</taxon>
    </lineage>
</organism>
<evidence type="ECO:0000313" key="5">
    <source>
        <dbReference type="EMBL" id="BAM03872.1"/>
    </source>
</evidence>
<dbReference type="Gene3D" id="3.40.50.80">
    <property type="entry name" value="Nucleotide-binding domain of ferredoxin-NADP reductase (FNR) module"/>
    <property type="match status" value="1"/>
</dbReference>
<reference evidence="5 6" key="1">
    <citation type="submission" date="2012-02" db="EMBL/GenBank/DDBJ databases">
        <title>Complete genome sequence of Phycisphaera mikurensis NBRC 102666.</title>
        <authorList>
            <person name="Ankai A."/>
            <person name="Hosoyama A."/>
            <person name="Terui Y."/>
            <person name="Sekine M."/>
            <person name="Fukai R."/>
            <person name="Kato Y."/>
            <person name="Nakamura S."/>
            <person name="Yamada-Narita S."/>
            <person name="Kawakoshi A."/>
            <person name="Fukunaga Y."/>
            <person name="Yamazaki S."/>
            <person name="Fujita N."/>
        </authorList>
    </citation>
    <scope>NUCLEOTIDE SEQUENCE [LARGE SCALE GENOMIC DNA]</scope>
    <source>
        <strain evidence="6">NBRC 102666 / KCTC 22515 / FYK2301M01</strain>
    </source>
</reference>
<dbReference type="Pfam" id="PF00175">
    <property type="entry name" value="NAD_binding_1"/>
    <property type="match status" value="1"/>
</dbReference>
<sequence>MPKDPRNALLVSRLDVHAGLSVFGVKLKEGPPPAFLPGQYATLGIENAAGKLVRRAYSVASAPGAAYDADGVLHFYVVKVDGGALTPSLFDLRVGDELFLSPRLGGHFVLGPGDPDRDLVMVATGTGTAPFRSMLRAEAALPPAERTGRRRVLIEGCRVAEDLGFFDELNALAAADPAFVYLPTVTREPDSSAWSGRRGRVNALLKPDAFLAAAGFPLDPASTAVFLCGNPQMIDQAEEELTDRGFRVRDRKNPDGNVVFERYW</sequence>
<dbReference type="AlphaFoldDB" id="I0IF34"/>
<name>I0IF34_PHYMF</name>
<dbReference type="KEGG" id="phm:PSMK_17130"/>
<dbReference type="OrthoDB" id="9784483at2"/>
<dbReference type="PANTHER" id="PTHR47878:SF2">
    <property type="entry name" value="OXIDOREDUCTASE FAD_NAD(P)-BINDING DOMAIN PROTEIN"/>
    <property type="match status" value="1"/>
</dbReference>
<dbReference type="InterPro" id="IPR001433">
    <property type="entry name" value="OxRdtase_FAD/NAD-bd"/>
</dbReference>
<dbReference type="InterPro" id="IPR001709">
    <property type="entry name" value="Flavoprot_Pyr_Nucl_cyt_Rdtase"/>
</dbReference>
<dbReference type="RefSeq" id="WP_014437090.1">
    <property type="nucleotide sequence ID" value="NC_017080.1"/>
</dbReference>
<dbReference type="InterPro" id="IPR051930">
    <property type="entry name" value="FNR_type-1"/>
</dbReference>
<dbReference type="InterPro" id="IPR017927">
    <property type="entry name" value="FAD-bd_FR_type"/>
</dbReference>
<dbReference type="PRINTS" id="PR00410">
    <property type="entry name" value="PHEHYDRXLASE"/>
</dbReference>
<dbReference type="Proteomes" id="UP000007881">
    <property type="component" value="Chromosome"/>
</dbReference>
<dbReference type="PROSITE" id="PS51384">
    <property type="entry name" value="FAD_FR"/>
    <property type="match status" value="1"/>
</dbReference>
<dbReference type="Pfam" id="PF00970">
    <property type="entry name" value="FAD_binding_6"/>
    <property type="match status" value="1"/>
</dbReference>
<dbReference type="PANTHER" id="PTHR47878">
    <property type="entry name" value="OXIDOREDUCTASE FAD/NAD(P)-BINDING DOMAIN PROTEIN"/>
    <property type="match status" value="1"/>
</dbReference>
<gene>
    <name evidence="5" type="ordered locus">PSMK_17130</name>
</gene>
<dbReference type="SUPFAM" id="SSF63380">
    <property type="entry name" value="Riboflavin synthase domain-like"/>
    <property type="match status" value="1"/>
</dbReference>
<dbReference type="STRING" id="1142394.PSMK_17130"/>
<proteinExistence type="inferred from homology"/>
<dbReference type="GO" id="GO:0000166">
    <property type="term" value="F:nucleotide binding"/>
    <property type="evidence" value="ECO:0007669"/>
    <property type="project" value="UniProtKB-KW"/>
</dbReference>
<protein>
    <recommendedName>
        <fullName evidence="2">ferredoxin--NADP(+) reductase</fullName>
        <ecNumber evidence="2">1.18.1.2</ecNumber>
    </recommendedName>
</protein>
<accession>I0IF34</accession>
<dbReference type="Gene3D" id="2.40.30.10">
    <property type="entry name" value="Translation factors"/>
    <property type="match status" value="1"/>
</dbReference>
<dbReference type="GO" id="GO:0004324">
    <property type="term" value="F:ferredoxin-NADP+ reductase activity"/>
    <property type="evidence" value="ECO:0007669"/>
    <property type="project" value="UniProtKB-EC"/>
</dbReference>
<comment type="similarity">
    <text evidence="1">Belongs to the ferredoxin--NADP reductase type 1 family.</text>
</comment>
<dbReference type="PRINTS" id="PR00371">
    <property type="entry name" value="FPNCR"/>
</dbReference>
<dbReference type="CDD" id="cd06195">
    <property type="entry name" value="FNR1"/>
    <property type="match status" value="1"/>
</dbReference>
<evidence type="ECO:0000256" key="2">
    <source>
        <dbReference type="ARBA" id="ARBA00013223"/>
    </source>
</evidence>
<evidence type="ECO:0000256" key="1">
    <source>
        <dbReference type="ARBA" id="ARBA00008312"/>
    </source>
</evidence>
<keyword evidence="6" id="KW-1185">Reference proteome</keyword>
<evidence type="ECO:0000256" key="3">
    <source>
        <dbReference type="ARBA" id="ARBA00022741"/>
    </source>
</evidence>
<dbReference type="InterPro" id="IPR017938">
    <property type="entry name" value="Riboflavin_synthase-like_b-brl"/>
</dbReference>
<dbReference type="HOGENOM" id="CLU_003827_3_0_0"/>
<keyword evidence="3" id="KW-0547">Nucleotide-binding</keyword>
<dbReference type="eggNOG" id="COG1018">
    <property type="taxonomic scope" value="Bacteria"/>
</dbReference>
<dbReference type="InterPro" id="IPR033892">
    <property type="entry name" value="FNR_bac"/>
</dbReference>
<dbReference type="EMBL" id="AP012338">
    <property type="protein sequence ID" value="BAM03872.1"/>
    <property type="molecule type" value="Genomic_DNA"/>
</dbReference>
<feature type="domain" description="FAD-binding FR-type" evidence="4">
    <location>
        <begin position="3"/>
        <end position="111"/>
    </location>
</feature>
<dbReference type="SUPFAM" id="SSF52343">
    <property type="entry name" value="Ferredoxin reductase-like, C-terminal NADP-linked domain"/>
    <property type="match status" value="1"/>
</dbReference>
<keyword evidence="5" id="KW-0560">Oxidoreductase</keyword>
<dbReference type="GO" id="GO:0042167">
    <property type="term" value="P:heme catabolic process"/>
    <property type="evidence" value="ECO:0007669"/>
    <property type="project" value="TreeGrafter"/>
</dbReference>
<evidence type="ECO:0000313" key="6">
    <source>
        <dbReference type="Proteomes" id="UP000007881"/>
    </source>
</evidence>
<dbReference type="InterPro" id="IPR039261">
    <property type="entry name" value="FNR_nucleotide-bd"/>
</dbReference>
<dbReference type="EC" id="1.18.1.2" evidence="2"/>